<dbReference type="Proteomes" id="UP000011087">
    <property type="component" value="Unassembled WGS sequence"/>
</dbReference>
<feature type="chain" id="PRO_5002178404" description="Probable protein-export membrane protein SecG" evidence="13">
    <location>
        <begin position="27"/>
        <end position="68"/>
    </location>
</feature>
<keyword evidence="9" id="KW-0811">Translocation</keyword>
<evidence type="ECO:0000313" key="15">
    <source>
        <dbReference type="Proteomes" id="UP000011087"/>
    </source>
</evidence>
<keyword evidence="13" id="KW-0732">Signal</keyword>
<comment type="subcellular location">
    <subcellularLocation>
        <location evidence="1">Membrane</location>
        <topology evidence="1">Multi-pass membrane protein</topology>
    </subcellularLocation>
</comment>
<name>A0A0C3SGA2_GUITC</name>
<evidence type="ECO:0000256" key="1">
    <source>
        <dbReference type="ARBA" id="ARBA00004141"/>
    </source>
</evidence>
<dbReference type="EnsemblProtists" id="AAC35691">
    <property type="protein sequence ID" value="AAC35691"/>
    <property type="gene ID" value="EGPrGTG00000000086"/>
</dbReference>
<evidence type="ECO:0000256" key="4">
    <source>
        <dbReference type="ARBA" id="ARBA00015435"/>
    </source>
</evidence>
<evidence type="ECO:0000313" key="14">
    <source>
        <dbReference type="EnsemblProtists" id="AAC35691"/>
    </source>
</evidence>
<accession>A0A0C3SGA2</accession>
<keyword evidence="8 12" id="KW-1133">Transmembrane helix</keyword>
<dbReference type="GO" id="GO:0016020">
    <property type="term" value="C:membrane"/>
    <property type="evidence" value="ECO:0007669"/>
    <property type="project" value="UniProtKB-SubCell"/>
</dbReference>
<keyword evidence="7" id="KW-0653">Protein transport</keyword>
<evidence type="ECO:0000256" key="5">
    <source>
        <dbReference type="ARBA" id="ARBA00022448"/>
    </source>
</evidence>
<evidence type="ECO:0000256" key="10">
    <source>
        <dbReference type="ARBA" id="ARBA00023136"/>
    </source>
</evidence>
<evidence type="ECO:0000256" key="9">
    <source>
        <dbReference type="ARBA" id="ARBA00023010"/>
    </source>
</evidence>
<keyword evidence="6 12" id="KW-0812">Transmembrane</keyword>
<dbReference type="InterPro" id="IPR004692">
    <property type="entry name" value="SecG"/>
</dbReference>
<reference evidence="14" key="3">
    <citation type="submission" date="2015-06" db="UniProtKB">
        <authorList>
            <consortium name="EnsemblProtists"/>
        </authorList>
    </citation>
    <scope>IDENTIFICATION</scope>
</reference>
<comment type="similarity">
    <text evidence="2">Belongs to the SecG family.</text>
</comment>
<feature type="transmembrane region" description="Helical" evidence="12">
    <location>
        <begin position="48"/>
        <end position="65"/>
    </location>
</feature>
<feature type="signal peptide" evidence="13">
    <location>
        <begin position="1"/>
        <end position="26"/>
    </location>
</feature>
<keyword evidence="10 12" id="KW-0472">Membrane</keyword>
<evidence type="ECO:0000256" key="13">
    <source>
        <dbReference type="SAM" id="SignalP"/>
    </source>
</evidence>
<keyword evidence="15" id="KW-1185">Reference proteome</keyword>
<evidence type="ECO:0000256" key="8">
    <source>
        <dbReference type="ARBA" id="ARBA00022989"/>
    </source>
</evidence>
<evidence type="ECO:0000256" key="7">
    <source>
        <dbReference type="ARBA" id="ARBA00022927"/>
    </source>
</evidence>
<reference evidence="15" key="1">
    <citation type="journal article" date="2012" name="Nature">
        <title>Algal genomes reveal evolutionary mosaicism and the fate of nucleomorphs.</title>
        <authorList>
            <consortium name="DOE Joint Genome Institute"/>
            <person name="Curtis B.A."/>
            <person name="Tanifuji G."/>
            <person name="Burki F."/>
            <person name="Gruber A."/>
            <person name="Irimia M."/>
            <person name="Maruyama S."/>
            <person name="Arias M.C."/>
            <person name="Ball S.G."/>
            <person name="Gile G.H."/>
            <person name="Hirakawa Y."/>
            <person name="Hopkins J.F."/>
            <person name="Kuo A."/>
            <person name="Rensing S.A."/>
            <person name="Schmutz J."/>
            <person name="Symeonidi A."/>
            <person name="Elias M."/>
            <person name="Eveleigh R.J."/>
            <person name="Herman E.K."/>
            <person name="Klute M.J."/>
            <person name="Nakayama T."/>
            <person name="Obornik M."/>
            <person name="Reyes-Prieto A."/>
            <person name="Armbrust E.V."/>
            <person name="Aves S.J."/>
            <person name="Beiko R.G."/>
            <person name="Coutinho P."/>
            <person name="Dacks J.B."/>
            <person name="Durnford D.G."/>
            <person name="Fast N.M."/>
            <person name="Green B.R."/>
            <person name="Grisdale C.J."/>
            <person name="Hempel F."/>
            <person name="Henrissat B."/>
            <person name="Hoppner M.P."/>
            <person name="Ishida K."/>
            <person name="Kim E."/>
            <person name="Koreny L."/>
            <person name="Kroth P.G."/>
            <person name="Liu Y."/>
            <person name="Malik S.B."/>
            <person name="Maier U.G."/>
            <person name="McRose D."/>
            <person name="Mock T."/>
            <person name="Neilson J.A."/>
            <person name="Onodera N.T."/>
            <person name="Poole A.M."/>
            <person name="Pritham E.J."/>
            <person name="Richards T.A."/>
            <person name="Rocap G."/>
            <person name="Roy S.W."/>
            <person name="Sarai C."/>
            <person name="Schaack S."/>
            <person name="Shirato S."/>
            <person name="Slamovits C.H."/>
            <person name="Spencer D.F."/>
            <person name="Suzuki S."/>
            <person name="Worden A.Z."/>
            <person name="Zauner S."/>
            <person name="Barry K."/>
            <person name="Bell C."/>
            <person name="Bharti A.K."/>
            <person name="Crow J.A."/>
            <person name="Grimwood J."/>
            <person name="Kramer R."/>
            <person name="Lindquist E."/>
            <person name="Lucas S."/>
            <person name="Salamov A."/>
            <person name="McFadden G.I."/>
            <person name="Lane C.E."/>
            <person name="Keeling P.J."/>
            <person name="Gray M.W."/>
            <person name="Grigoriev I.V."/>
            <person name="Archibald J.M."/>
        </authorList>
    </citation>
    <scope>NUCLEOTIDE SEQUENCE</scope>
    <source>
        <strain evidence="15">CCMP2712</strain>
    </source>
</reference>
<evidence type="ECO:0000256" key="3">
    <source>
        <dbReference type="ARBA" id="ARBA00013657"/>
    </source>
</evidence>
<dbReference type="GO" id="GO:0009306">
    <property type="term" value="P:protein secretion"/>
    <property type="evidence" value="ECO:0007669"/>
    <property type="project" value="InterPro"/>
</dbReference>
<dbReference type="NCBIfam" id="TIGR00810">
    <property type="entry name" value="secG"/>
    <property type="match status" value="1"/>
</dbReference>
<keyword evidence="5" id="KW-0813">Transport</keyword>
<evidence type="ECO:0000256" key="11">
    <source>
        <dbReference type="ARBA" id="ARBA00025638"/>
    </source>
</evidence>
<evidence type="ECO:0000256" key="12">
    <source>
        <dbReference type="SAM" id="Phobius"/>
    </source>
</evidence>
<dbReference type="GO" id="GO:0015450">
    <property type="term" value="F:protein-transporting ATPase activity"/>
    <property type="evidence" value="ECO:0007669"/>
    <property type="project" value="InterPro"/>
</dbReference>
<evidence type="ECO:0000256" key="2">
    <source>
        <dbReference type="ARBA" id="ARBA00008445"/>
    </source>
</evidence>
<reference evidence="15" key="2">
    <citation type="submission" date="2012-11" db="EMBL/GenBank/DDBJ databases">
        <authorList>
            <person name="Kuo A."/>
            <person name="Curtis B.A."/>
            <person name="Tanifuji G."/>
            <person name="Burki F."/>
            <person name="Gruber A."/>
            <person name="Irimia M."/>
            <person name="Maruyama S."/>
            <person name="Arias M.C."/>
            <person name="Ball S.G."/>
            <person name="Gile G.H."/>
            <person name="Hirakawa Y."/>
            <person name="Hopkins J.F."/>
            <person name="Rensing S.A."/>
            <person name="Schmutz J."/>
            <person name="Symeonidi A."/>
            <person name="Elias M."/>
            <person name="Eveleigh R.J."/>
            <person name="Herman E.K."/>
            <person name="Klute M.J."/>
            <person name="Nakayama T."/>
            <person name="Obornik M."/>
            <person name="Reyes-Prieto A."/>
            <person name="Armbrust E.V."/>
            <person name="Aves S.J."/>
            <person name="Beiko R.G."/>
            <person name="Coutinho P."/>
            <person name="Dacks J.B."/>
            <person name="Durnford D.G."/>
            <person name="Fast N.M."/>
            <person name="Green B.R."/>
            <person name="Grisdale C."/>
            <person name="Hempe F."/>
            <person name="Henrissat B."/>
            <person name="Hoppner M.P."/>
            <person name="Ishida K.-I."/>
            <person name="Kim E."/>
            <person name="Koreny L."/>
            <person name="Kroth P.G."/>
            <person name="Liu Y."/>
            <person name="Malik S.-B."/>
            <person name="Maier U.G."/>
            <person name="McRose D."/>
            <person name="Mock T."/>
            <person name="Neilson J.A."/>
            <person name="Onodera N.T."/>
            <person name="Poole A.M."/>
            <person name="Pritham E.J."/>
            <person name="Richards T.A."/>
            <person name="Rocap G."/>
            <person name="Roy S.W."/>
            <person name="Sarai C."/>
            <person name="Schaack S."/>
            <person name="Shirato S."/>
            <person name="Slamovits C.H."/>
            <person name="Spencer D.F."/>
            <person name="Suzuki S."/>
            <person name="Worden A.Z."/>
            <person name="Zauner S."/>
            <person name="Barry K."/>
            <person name="Bell C."/>
            <person name="Bharti A.K."/>
            <person name="Crow J.A."/>
            <person name="Grimwood J."/>
            <person name="Kramer R."/>
            <person name="Lindquist E."/>
            <person name="Lucas S."/>
            <person name="Salamov A."/>
            <person name="McFadden G.I."/>
            <person name="Lane C.E."/>
            <person name="Keeling P.J."/>
            <person name="Gray M.W."/>
            <person name="Grigoriev I.V."/>
            <person name="Archibald J.M."/>
        </authorList>
    </citation>
    <scope>NUCLEOTIDE SEQUENCE</scope>
    <source>
        <strain evidence="15">CCMP2712</strain>
    </source>
</reference>
<dbReference type="AlphaFoldDB" id="A0A0C3SGA2"/>
<dbReference type="EMBL" id="AF041468">
    <property type="status" value="NOT_ANNOTATED_CDS"/>
    <property type="molecule type" value="Genomic_DNA"/>
</dbReference>
<proteinExistence type="inferred from homology"/>
<protein>
    <recommendedName>
        <fullName evidence="4">Probable protein-export membrane protein SecG</fullName>
    </recommendedName>
    <alternativeName>
        <fullName evidence="3">Probable protein-export membrane protein secG</fullName>
    </alternativeName>
</protein>
<sequence>MLNIIWLITGILLLFAIMIHNPKSQGFGTQNQIFGSTRSAEQTLNKATWFLILLFFILTVVLSINNEF</sequence>
<comment type="function">
    <text evidence="11">Involved in protein export. Participates in an early event of protein translocation across the chloroplast thylakoid membrane.</text>
</comment>
<evidence type="ECO:0000256" key="6">
    <source>
        <dbReference type="ARBA" id="ARBA00022692"/>
    </source>
</evidence>
<dbReference type="SMR" id="A0A0C3SGA2"/>
<dbReference type="Pfam" id="PF03840">
    <property type="entry name" value="SecG"/>
    <property type="match status" value="1"/>
</dbReference>
<organism evidence="14 15">
    <name type="scientific">Guillardia theta (strain CCMP2712)</name>
    <name type="common">Cryptophyte</name>
    <dbReference type="NCBI Taxonomy" id="905079"/>
    <lineage>
        <taxon>Eukaryota</taxon>
        <taxon>Cryptophyceae</taxon>
        <taxon>Pyrenomonadales</taxon>
        <taxon>Geminigeraceae</taxon>
        <taxon>Guillardia</taxon>
    </lineage>
</organism>